<dbReference type="OrthoDB" id="3191794at2"/>
<dbReference type="Gene3D" id="3.40.50.150">
    <property type="entry name" value="Vaccinia Virus protein VP39"/>
    <property type="match status" value="1"/>
</dbReference>
<accession>A0A4D6Y293</accession>
<name>A0A4D6Y293_9GAMM</name>
<dbReference type="EMBL" id="CP034879">
    <property type="protein sequence ID" value="QCI20704.1"/>
    <property type="molecule type" value="Genomic_DNA"/>
</dbReference>
<comment type="caution">
    <text evidence="3">Lacks conserved residue(s) required for the propagation of feature annotation.</text>
</comment>
<keyword evidence="3" id="KW-0698">rRNA processing</keyword>
<reference evidence="4 5" key="1">
    <citation type="submission" date="2018-12" db="EMBL/GenBank/DDBJ databases">
        <authorList>
            <person name="Chong R.A."/>
        </authorList>
    </citation>
    <scope>NUCLEOTIDE SEQUENCE [LARGE SCALE GENOMIC DNA]</scope>
    <source>
        <strain evidence="4 5">Bca</strain>
    </source>
</reference>
<evidence type="ECO:0000256" key="3">
    <source>
        <dbReference type="HAMAP-Rule" id="MF_01523"/>
    </source>
</evidence>
<gene>
    <name evidence="3" type="primary">rsmJ</name>
    <name evidence="4" type="ORF">D9V67_03020</name>
</gene>
<comment type="similarity">
    <text evidence="3">Belongs to the methyltransferase superfamily. RsmJ family.</text>
</comment>
<dbReference type="GO" id="GO:0005737">
    <property type="term" value="C:cytoplasm"/>
    <property type="evidence" value="ECO:0007669"/>
    <property type="project" value="UniProtKB-SubCell"/>
</dbReference>
<protein>
    <recommendedName>
        <fullName evidence="3">Ribosomal RNA small subunit methyltransferase J</fullName>
        <ecNumber evidence="3">2.1.1.242</ecNumber>
    </recommendedName>
    <alternativeName>
        <fullName evidence="3">16S rRNA m2G1516 methyltransferase</fullName>
    </alternativeName>
    <alternativeName>
        <fullName evidence="3">rRNA (guanine-N(2)-)-methyltransferase</fullName>
    </alternativeName>
</protein>
<dbReference type="AlphaFoldDB" id="A0A4D6Y293"/>
<dbReference type="Pfam" id="PF04445">
    <property type="entry name" value="SAM_MT"/>
    <property type="match status" value="1"/>
</dbReference>
<keyword evidence="1 3" id="KW-0489">Methyltransferase</keyword>
<keyword evidence="3 4" id="KW-0808">Transferase</keyword>
<dbReference type="Proteomes" id="UP000298594">
    <property type="component" value="Chromosome"/>
</dbReference>
<keyword evidence="2 3" id="KW-0949">S-adenosyl-L-methionine</keyword>
<dbReference type="RefSeq" id="WP_158360015.1">
    <property type="nucleotide sequence ID" value="NZ_CP034879.1"/>
</dbReference>
<dbReference type="CDD" id="cd02440">
    <property type="entry name" value="AdoMet_MTases"/>
    <property type="match status" value="1"/>
</dbReference>
<comment type="subcellular location">
    <subcellularLocation>
        <location evidence="3">Cytoplasm</location>
    </subcellularLocation>
</comment>
<evidence type="ECO:0000256" key="1">
    <source>
        <dbReference type="ARBA" id="ARBA00022603"/>
    </source>
</evidence>
<dbReference type="EC" id="2.1.1.242" evidence="3"/>
<dbReference type="InterPro" id="IPR029063">
    <property type="entry name" value="SAM-dependent_MTases_sf"/>
</dbReference>
<feature type="binding site" evidence="3">
    <location>
        <begin position="115"/>
        <end position="116"/>
    </location>
    <ligand>
        <name>S-adenosyl-L-methionine</name>
        <dbReference type="ChEBI" id="CHEBI:59789"/>
    </ligand>
</feature>
<evidence type="ECO:0000256" key="2">
    <source>
        <dbReference type="ARBA" id="ARBA00022691"/>
    </source>
</evidence>
<sequence length="246" mass="28647">MKVYLSFKHYNQRICNLINSLNLTHDEHCSTGLIINSNSLELYNRENLNQKAIKVDFSSKKNNYRCHFFRKKHEILYKAVGIKKAYFPVVLDATAGLGNDAFILSFLGCKVTMIERHPIVFALLKDGLYRGYKDKKIGTWLQERLNLILNDSCNMLKIPLLKPDVVYLDPMYPINKKKSLPKKYMQIFRKLIGKDTDAKELLNIAQKKAKKRVVVKRPCYAKSLCKEKISFVILGKKHRFDVYNPL</sequence>
<dbReference type="SUPFAM" id="SSF53335">
    <property type="entry name" value="S-adenosyl-L-methionine-dependent methyltransferases"/>
    <property type="match status" value="1"/>
</dbReference>
<keyword evidence="3" id="KW-0963">Cytoplasm</keyword>
<dbReference type="GO" id="GO:0008990">
    <property type="term" value="F:rRNA (guanine-N2-)-methyltransferase activity"/>
    <property type="evidence" value="ECO:0007669"/>
    <property type="project" value="UniProtKB-UniRule"/>
</dbReference>
<evidence type="ECO:0000313" key="4">
    <source>
        <dbReference type="EMBL" id="QCI20704.1"/>
    </source>
</evidence>
<comment type="catalytic activity">
    <reaction evidence="3">
        <text>guanosine(1516) in 16S rRNA + S-adenosyl-L-methionine = N(2)-methylguanosine(1516) in 16S rRNA + S-adenosyl-L-homocysteine + H(+)</text>
        <dbReference type="Rhea" id="RHEA:43220"/>
        <dbReference type="Rhea" id="RHEA-COMP:10412"/>
        <dbReference type="Rhea" id="RHEA-COMP:10413"/>
        <dbReference type="ChEBI" id="CHEBI:15378"/>
        <dbReference type="ChEBI" id="CHEBI:57856"/>
        <dbReference type="ChEBI" id="CHEBI:59789"/>
        <dbReference type="ChEBI" id="CHEBI:74269"/>
        <dbReference type="ChEBI" id="CHEBI:74481"/>
        <dbReference type="EC" id="2.1.1.242"/>
    </reaction>
</comment>
<feature type="binding site" evidence="3">
    <location>
        <position position="169"/>
    </location>
    <ligand>
        <name>S-adenosyl-L-methionine</name>
        <dbReference type="ChEBI" id="CHEBI:59789"/>
    </ligand>
</feature>
<evidence type="ECO:0000313" key="5">
    <source>
        <dbReference type="Proteomes" id="UP000298594"/>
    </source>
</evidence>
<proteinExistence type="inferred from homology"/>
<organism evidence="4 5">
    <name type="scientific">Buchnera aphidicola</name>
    <name type="common">Brachycaudus cardui</name>
    <dbReference type="NCBI Taxonomy" id="557993"/>
    <lineage>
        <taxon>Bacteria</taxon>
        <taxon>Pseudomonadati</taxon>
        <taxon>Pseudomonadota</taxon>
        <taxon>Gammaproteobacteria</taxon>
        <taxon>Enterobacterales</taxon>
        <taxon>Erwiniaceae</taxon>
        <taxon>Buchnera</taxon>
    </lineage>
</organism>
<dbReference type="InterPro" id="IPR007536">
    <property type="entry name" value="16SrRNA_methylTrfase_J"/>
</dbReference>
<reference evidence="4 5" key="2">
    <citation type="submission" date="2019-05" db="EMBL/GenBank/DDBJ databases">
        <title>Genome evolution of the obligate endosymbiont Buchnera aphidicola.</title>
        <authorList>
            <person name="Moran N.A."/>
        </authorList>
    </citation>
    <scope>NUCLEOTIDE SEQUENCE [LARGE SCALE GENOMIC DNA]</scope>
    <source>
        <strain evidence="4 5">Bca</strain>
    </source>
</reference>
<dbReference type="PANTHER" id="PTHR36112:SF1">
    <property type="entry name" value="RIBOSOMAL RNA SMALL SUBUNIT METHYLTRANSFERASE J"/>
    <property type="match status" value="1"/>
</dbReference>
<dbReference type="PANTHER" id="PTHR36112">
    <property type="entry name" value="RIBOSOMAL RNA SMALL SUBUNIT METHYLTRANSFERASE J"/>
    <property type="match status" value="1"/>
</dbReference>
<dbReference type="HAMAP" id="MF_01523">
    <property type="entry name" value="16SrRNA_methyltr_J"/>
    <property type="match status" value="1"/>
</dbReference>
<comment type="function">
    <text evidence="3">Specifically methylates the guanosine in position 1516 of 16S rRNA.</text>
</comment>